<name>A0A5N4D082_CAMDR</name>
<keyword evidence="2" id="KW-1185">Reference proteome</keyword>
<comment type="caution">
    <text evidence="1">The sequence shown here is derived from an EMBL/GenBank/DDBJ whole genome shotgun (WGS) entry which is preliminary data.</text>
</comment>
<reference evidence="1 2" key="1">
    <citation type="journal article" date="2019" name="Mol. Ecol. Resour.">
        <title>Improving Illumina assemblies with Hi-C and long reads: an example with the North African dromedary.</title>
        <authorList>
            <person name="Elbers J.P."/>
            <person name="Rogers M.F."/>
            <person name="Perelman P.L."/>
            <person name="Proskuryakova A.A."/>
            <person name="Serdyukova N.A."/>
            <person name="Johnson W.E."/>
            <person name="Horin P."/>
            <person name="Corander J."/>
            <person name="Murphy D."/>
            <person name="Burger P.A."/>
        </authorList>
    </citation>
    <scope>NUCLEOTIDE SEQUENCE [LARGE SCALE GENOMIC DNA]</scope>
    <source>
        <strain evidence="1">Drom800</strain>
        <tissue evidence="1">Blood</tissue>
    </source>
</reference>
<evidence type="ECO:0000313" key="2">
    <source>
        <dbReference type="Proteomes" id="UP000299084"/>
    </source>
</evidence>
<organism evidence="1 2">
    <name type="scientific">Camelus dromedarius</name>
    <name type="common">Dromedary</name>
    <name type="synonym">Arabian camel</name>
    <dbReference type="NCBI Taxonomy" id="9838"/>
    <lineage>
        <taxon>Eukaryota</taxon>
        <taxon>Metazoa</taxon>
        <taxon>Chordata</taxon>
        <taxon>Craniata</taxon>
        <taxon>Vertebrata</taxon>
        <taxon>Euteleostomi</taxon>
        <taxon>Mammalia</taxon>
        <taxon>Eutheria</taxon>
        <taxon>Laurasiatheria</taxon>
        <taxon>Artiodactyla</taxon>
        <taxon>Tylopoda</taxon>
        <taxon>Camelidae</taxon>
        <taxon>Camelus</taxon>
    </lineage>
</organism>
<dbReference type="InterPro" id="IPR021429">
    <property type="entry name" value="Mediator_Med24"/>
</dbReference>
<proteinExistence type="predicted"/>
<gene>
    <name evidence="1" type="ORF">Cadr_000020013</name>
</gene>
<dbReference type="AlphaFoldDB" id="A0A5N4D082"/>
<evidence type="ECO:0000313" key="1">
    <source>
        <dbReference type="EMBL" id="KAB1264486.1"/>
    </source>
</evidence>
<protein>
    <submittedName>
        <fullName evidence="1">Mediator of RNA polymerase II transcription subunit 24</fullName>
    </submittedName>
</protein>
<dbReference type="Pfam" id="PF11277">
    <property type="entry name" value="Med24_N"/>
    <property type="match status" value="1"/>
</dbReference>
<dbReference type="Proteomes" id="UP000299084">
    <property type="component" value="Unassembled WGS sequence"/>
</dbReference>
<dbReference type="EMBL" id="JWIN03000017">
    <property type="protein sequence ID" value="KAB1264486.1"/>
    <property type="molecule type" value="Genomic_DNA"/>
</dbReference>
<accession>A0A5N4D082</accession>
<dbReference type="GO" id="GO:0016592">
    <property type="term" value="C:mediator complex"/>
    <property type="evidence" value="ECO:0007669"/>
    <property type="project" value="InterPro"/>
</dbReference>
<sequence>MPEEGKILKLTTLASGPTPQWSPGGSAQQLSSDVNLVQMKWHKAVSAFSWASWKSSRLGNGVLAFESIQKITDNIKGKVAVWQCVAMAWLVSMCGCWGDEHEKSLQMIRHWQGPLYSKNTLQFLQ</sequence>